<proteinExistence type="predicted"/>
<dbReference type="EMBL" id="OU015569">
    <property type="protein sequence ID" value="CAG5094959.1"/>
    <property type="molecule type" value="Genomic_DNA"/>
</dbReference>
<evidence type="ECO:0000313" key="2">
    <source>
        <dbReference type="Proteomes" id="UP001158576"/>
    </source>
</evidence>
<dbReference type="Pfam" id="PF14651">
    <property type="entry name" value="Lipocalin_7"/>
    <property type="match status" value="1"/>
</dbReference>
<keyword evidence="2" id="KW-1185">Reference proteome</keyword>
<dbReference type="InterPro" id="IPR012674">
    <property type="entry name" value="Calycin"/>
</dbReference>
<reference evidence="1 2" key="1">
    <citation type="submission" date="2021-04" db="EMBL/GenBank/DDBJ databases">
        <authorList>
            <person name="Bliznina A."/>
        </authorList>
    </citation>
    <scope>NUCLEOTIDE SEQUENCE [LARGE SCALE GENOMIC DNA]</scope>
</reference>
<dbReference type="CDD" id="cd00742">
    <property type="entry name" value="FABP"/>
    <property type="match status" value="1"/>
</dbReference>
<dbReference type="Gene3D" id="2.40.128.20">
    <property type="match status" value="1"/>
</dbReference>
<organism evidence="1 2">
    <name type="scientific">Oikopleura dioica</name>
    <name type="common">Tunicate</name>
    <dbReference type="NCBI Taxonomy" id="34765"/>
    <lineage>
        <taxon>Eukaryota</taxon>
        <taxon>Metazoa</taxon>
        <taxon>Chordata</taxon>
        <taxon>Tunicata</taxon>
        <taxon>Appendicularia</taxon>
        <taxon>Copelata</taxon>
        <taxon>Oikopleuridae</taxon>
        <taxon>Oikopleura</taxon>
    </lineage>
</organism>
<gene>
    <name evidence="1" type="ORF">OKIOD_LOCUS5521</name>
</gene>
<evidence type="ECO:0000313" key="1">
    <source>
        <dbReference type="EMBL" id="CAG5094959.1"/>
    </source>
</evidence>
<accession>A0ABN7S8F6</accession>
<protein>
    <submittedName>
        <fullName evidence="1">Oidioi.mRNA.OKI2018_I69.XSR.g13963.t1.cds</fullName>
    </submittedName>
</protein>
<sequence>MGKFAGNWKRVRSEGGAAFFLAFGAPQEKLEKAAKAELTTTVTSDGKNIEIKRTYSLDGESKESVTKVVVGEVSDIVGPFGQSHKVEVKADGEAVVASTTDGAITIRFEIVNDELVETFSGKGNTFKRFHARA</sequence>
<dbReference type="SUPFAM" id="SSF50814">
    <property type="entry name" value="Lipocalins"/>
    <property type="match status" value="1"/>
</dbReference>
<name>A0ABN7S8F6_OIKDI</name>
<dbReference type="Proteomes" id="UP001158576">
    <property type="component" value="Chromosome XSR"/>
</dbReference>